<evidence type="ECO:0000256" key="1">
    <source>
        <dbReference type="ARBA" id="ARBA00022475"/>
    </source>
</evidence>
<reference evidence="6 7" key="1">
    <citation type="submission" date="2019-12" db="EMBL/GenBank/DDBJ databases">
        <title>Halocatena pleomorpha gen. nov. sp. nov., an extremely halophilic archaeon of family Halobacteriaceae isolated from saltpan soil.</title>
        <authorList>
            <person name="Pal Y."/>
            <person name="Verma A."/>
            <person name="Krishnamurthi S."/>
            <person name="Kumar P."/>
        </authorList>
    </citation>
    <scope>NUCLEOTIDE SEQUENCE [LARGE SCALE GENOMIC DNA]</scope>
    <source>
        <strain evidence="6 7">JCM 16495</strain>
    </source>
</reference>
<sequence>MLTDYASEAWQAKWQDDIIPGFEEEVSPDYTVTAEYVGLQGTGEQRLTTLLQSGTPPEMYFGTITQVADLVAQDQTAPLGDLVSRIEEANGEMYFKSTVTVADSVQMVPHGLYLGGTLNYRQDIYDMLGLSVPETWDQLLENARAISESDETQALGFATAAQPAGKAGSDFANFLANSGGGVFQATEDGGAEIWFDEQHVTESLTVMQDLAEFSPDPSSLNWGSTIENWVAGRIGQCIMNNAWLAGPAYAAGATDVALNTNIAPVPMQSDADPIDRGWALIDGTPVLSGSDNVGGAEAFLEYMYGSPEAQADKNLVEPMRFLPPYQDILETDAYQSAEIFQAEDGYFLDLNRRCFEEIAPNLQSDERPSTVATTYESRFQYDSEMVNAVLVQGNSPQQAYEDGLGRLETIFQEGQELASN</sequence>
<dbReference type="InterPro" id="IPR050490">
    <property type="entry name" value="Bact_solute-bd_prot1"/>
</dbReference>
<name>A0A6B0GN94_9EURY</name>
<protein>
    <submittedName>
        <fullName evidence="6">Extracellular solute-binding protein</fullName>
    </submittedName>
</protein>
<dbReference type="PANTHER" id="PTHR43649:SF33">
    <property type="entry name" value="POLYGALACTURONAN_RHAMNOGALACTURONAN-BINDING PROTEIN YTCQ"/>
    <property type="match status" value="1"/>
</dbReference>
<evidence type="ECO:0000256" key="5">
    <source>
        <dbReference type="ARBA" id="ARBA00023288"/>
    </source>
</evidence>
<keyword evidence="5" id="KW-0449">Lipoprotein</keyword>
<evidence type="ECO:0000313" key="6">
    <source>
        <dbReference type="EMBL" id="MWG36342.1"/>
    </source>
</evidence>
<accession>A0A6B0GN94</accession>
<gene>
    <name evidence="6" type="ORF">GQS65_17945</name>
</gene>
<organism evidence="6 7">
    <name type="scientific">Halomarina oriensis</name>
    <dbReference type="NCBI Taxonomy" id="671145"/>
    <lineage>
        <taxon>Archaea</taxon>
        <taxon>Methanobacteriati</taxon>
        <taxon>Methanobacteriota</taxon>
        <taxon>Stenosarchaea group</taxon>
        <taxon>Halobacteria</taxon>
        <taxon>Halobacteriales</taxon>
        <taxon>Natronomonadaceae</taxon>
        <taxon>Halomarina</taxon>
    </lineage>
</organism>
<dbReference type="Proteomes" id="UP000451471">
    <property type="component" value="Unassembled WGS sequence"/>
</dbReference>
<comment type="caution">
    <text evidence="6">The sequence shown here is derived from an EMBL/GenBank/DDBJ whole genome shotgun (WGS) entry which is preliminary data.</text>
</comment>
<dbReference type="AlphaFoldDB" id="A0A6B0GN94"/>
<keyword evidence="7" id="KW-1185">Reference proteome</keyword>
<dbReference type="Pfam" id="PF01547">
    <property type="entry name" value="SBP_bac_1"/>
    <property type="match status" value="1"/>
</dbReference>
<dbReference type="EMBL" id="WSZK01000034">
    <property type="protein sequence ID" value="MWG36342.1"/>
    <property type="molecule type" value="Genomic_DNA"/>
</dbReference>
<keyword evidence="2" id="KW-0732">Signal</keyword>
<keyword evidence="4" id="KW-0564">Palmitate</keyword>
<dbReference type="Gene3D" id="3.40.190.10">
    <property type="entry name" value="Periplasmic binding protein-like II"/>
    <property type="match status" value="1"/>
</dbReference>
<evidence type="ECO:0000313" key="7">
    <source>
        <dbReference type="Proteomes" id="UP000451471"/>
    </source>
</evidence>
<proteinExistence type="predicted"/>
<keyword evidence="1" id="KW-1003">Cell membrane</keyword>
<keyword evidence="3" id="KW-0472">Membrane</keyword>
<dbReference type="PANTHER" id="PTHR43649">
    <property type="entry name" value="ARABINOSE-BINDING PROTEIN-RELATED"/>
    <property type="match status" value="1"/>
</dbReference>
<evidence type="ECO:0000256" key="2">
    <source>
        <dbReference type="ARBA" id="ARBA00022729"/>
    </source>
</evidence>
<evidence type="ECO:0000256" key="3">
    <source>
        <dbReference type="ARBA" id="ARBA00023136"/>
    </source>
</evidence>
<dbReference type="SUPFAM" id="SSF53850">
    <property type="entry name" value="Periplasmic binding protein-like II"/>
    <property type="match status" value="1"/>
</dbReference>
<dbReference type="InterPro" id="IPR006059">
    <property type="entry name" value="SBP"/>
</dbReference>
<evidence type="ECO:0000256" key="4">
    <source>
        <dbReference type="ARBA" id="ARBA00023139"/>
    </source>
</evidence>